<dbReference type="EMBL" id="CASHSV030000001">
    <property type="protein sequence ID" value="CAJ2631559.1"/>
    <property type="molecule type" value="Genomic_DNA"/>
</dbReference>
<comment type="caution">
    <text evidence="1">The sequence shown here is derived from an EMBL/GenBank/DDBJ whole genome shotgun (WGS) entry which is preliminary data.</text>
</comment>
<evidence type="ECO:0000313" key="2">
    <source>
        <dbReference type="Proteomes" id="UP001177021"/>
    </source>
</evidence>
<sequence>MTMKSNNKDQQGIGIASTYLNFFHAQHLFNFFGHILVFFCGIVIGITLTFSIKKFSFNFQFQDPSFSSNPPPHFPPTPPISSNISNPSNNLTKIPINQNNLVITNTTPPISSKISNPSNNLTKISINQNSLVITNTTNPSSNGLEEFLKIPMAMHNMNEDELFWRATLIPMIHKPPFKQTPKVAFMFLTKGAVLLAPLWEKFFKGNEGLYSIYIHPNPSFDETVYDQNSIFHGRRIPSKEVKWGENSMIEAERRLLANALLDFSNQRFVLLSEACIPLFNFSTIYNYLMNSKKTFIEANDIVSAVGRGRYNYKMKPLIELSQWRKGSQWFQIDRNLALHIVSDNLYFSVFKKFCNPPCYSDEHYLPTLVSIKFWKTNSNRTLTWVDWSKGGAHPAKFIRPHVTIDFLERLRFGSTCEYNGKTTNVCHLFARKFTPHALDRLLRFAPKLMQFN</sequence>
<name>A0ACB0IGY4_TRIPR</name>
<organism evidence="1 2">
    <name type="scientific">Trifolium pratense</name>
    <name type="common">Red clover</name>
    <dbReference type="NCBI Taxonomy" id="57577"/>
    <lineage>
        <taxon>Eukaryota</taxon>
        <taxon>Viridiplantae</taxon>
        <taxon>Streptophyta</taxon>
        <taxon>Embryophyta</taxon>
        <taxon>Tracheophyta</taxon>
        <taxon>Spermatophyta</taxon>
        <taxon>Magnoliopsida</taxon>
        <taxon>eudicotyledons</taxon>
        <taxon>Gunneridae</taxon>
        <taxon>Pentapetalae</taxon>
        <taxon>rosids</taxon>
        <taxon>fabids</taxon>
        <taxon>Fabales</taxon>
        <taxon>Fabaceae</taxon>
        <taxon>Papilionoideae</taxon>
        <taxon>50 kb inversion clade</taxon>
        <taxon>NPAAA clade</taxon>
        <taxon>Hologalegina</taxon>
        <taxon>IRL clade</taxon>
        <taxon>Trifolieae</taxon>
        <taxon>Trifolium</taxon>
    </lineage>
</organism>
<protein>
    <submittedName>
        <fullName evidence="1">Uncharacterized protein</fullName>
    </submittedName>
</protein>
<proteinExistence type="predicted"/>
<gene>
    <name evidence="1" type="ORF">MILVUS5_LOCUS3066</name>
</gene>
<keyword evidence="2" id="KW-1185">Reference proteome</keyword>
<dbReference type="Proteomes" id="UP001177021">
    <property type="component" value="Unassembled WGS sequence"/>
</dbReference>
<reference evidence="1" key="1">
    <citation type="submission" date="2023-10" db="EMBL/GenBank/DDBJ databases">
        <authorList>
            <person name="Rodriguez Cubillos JULIANA M."/>
            <person name="De Vega J."/>
        </authorList>
    </citation>
    <scope>NUCLEOTIDE SEQUENCE</scope>
</reference>
<evidence type="ECO:0000313" key="1">
    <source>
        <dbReference type="EMBL" id="CAJ2631559.1"/>
    </source>
</evidence>
<accession>A0ACB0IGY4</accession>